<dbReference type="Proteomes" id="UP000288227">
    <property type="component" value="Unassembled WGS sequence"/>
</dbReference>
<sequence>MKAQTIYTVLAKGFMFLSALSLAYVALLAIKSPQAVMDLVNVKLGNNDALSSIRGVYGGVGVTLVIVILYLTFYQLNKGLAFISIFWGSYALSRVITLLVDGNLGEFGNTWLAIETIFCLIGLSLLIFGRKFTSVRNA</sequence>
<organism evidence="2 3">
    <name type="scientific">Chryseotalea sanaruensis</name>
    <dbReference type="NCBI Taxonomy" id="2482724"/>
    <lineage>
        <taxon>Bacteria</taxon>
        <taxon>Pseudomonadati</taxon>
        <taxon>Bacteroidota</taxon>
        <taxon>Cytophagia</taxon>
        <taxon>Cytophagales</taxon>
        <taxon>Chryseotaleaceae</taxon>
        <taxon>Chryseotalea</taxon>
    </lineage>
</organism>
<feature type="transmembrane region" description="Helical" evidence="1">
    <location>
        <begin position="80"/>
        <end position="99"/>
    </location>
</feature>
<proteinExistence type="predicted"/>
<name>A0A401U550_9BACT</name>
<keyword evidence="1" id="KW-1133">Transmembrane helix</keyword>
<dbReference type="InterPro" id="IPR025597">
    <property type="entry name" value="DUF4345"/>
</dbReference>
<evidence type="ECO:0000313" key="3">
    <source>
        <dbReference type="Proteomes" id="UP000288227"/>
    </source>
</evidence>
<feature type="transmembrane region" description="Helical" evidence="1">
    <location>
        <begin position="111"/>
        <end position="129"/>
    </location>
</feature>
<keyword evidence="1" id="KW-0472">Membrane</keyword>
<keyword evidence="3" id="KW-1185">Reference proteome</keyword>
<keyword evidence="1" id="KW-0812">Transmembrane</keyword>
<dbReference type="OrthoDB" id="852460at2"/>
<protein>
    <submittedName>
        <fullName evidence="2">DUF4345 domain-containing protein</fullName>
    </submittedName>
</protein>
<comment type="caution">
    <text evidence="2">The sequence shown here is derived from an EMBL/GenBank/DDBJ whole genome shotgun (WGS) entry which is preliminary data.</text>
</comment>
<dbReference type="Pfam" id="PF14248">
    <property type="entry name" value="DUF4345"/>
    <property type="match status" value="1"/>
</dbReference>
<dbReference type="EMBL" id="BHXQ01000001">
    <property type="protein sequence ID" value="GCC50048.1"/>
    <property type="molecule type" value="Genomic_DNA"/>
</dbReference>
<dbReference type="RefSeq" id="WP_127120706.1">
    <property type="nucleotide sequence ID" value="NZ_BHXQ01000001.1"/>
</dbReference>
<accession>A0A401U550</accession>
<feature type="transmembrane region" description="Helical" evidence="1">
    <location>
        <begin position="55"/>
        <end position="73"/>
    </location>
</feature>
<evidence type="ECO:0000256" key="1">
    <source>
        <dbReference type="SAM" id="Phobius"/>
    </source>
</evidence>
<dbReference type="AlphaFoldDB" id="A0A401U550"/>
<evidence type="ECO:0000313" key="2">
    <source>
        <dbReference type="EMBL" id="GCC50048.1"/>
    </source>
</evidence>
<gene>
    <name evidence="2" type="ORF">SanaruYs_02630</name>
</gene>
<reference evidence="2 3" key="1">
    <citation type="submission" date="2018-11" db="EMBL/GenBank/DDBJ databases">
        <title>Chryseotalea sanarue gen. nov., sp., nov., a member of the family Cytophagaceae, isolated from a brackish lake in Hamamatsu Japan.</title>
        <authorList>
            <person name="Maejima Y."/>
            <person name="Iino T."/>
            <person name="Muraguchi Y."/>
            <person name="Fukuda K."/>
            <person name="Ohkuma M."/>
            <person name="Moriuchi R."/>
            <person name="Dohra H."/>
            <person name="Kimbara K."/>
            <person name="Shintani M."/>
        </authorList>
    </citation>
    <scope>NUCLEOTIDE SEQUENCE [LARGE SCALE GENOMIC DNA]</scope>
    <source>
        <strain evidence="2 3">Ys</strain>
    </source>
</reference>